<dbReference type="PANTHER" id="PTHR11439">
    <property type="entry name" value="GAG-POL-RELATED RETROTRANSPOSON"/>
    <property type="match status" value="1"/>
</dbReference>
<keyword evidence="3" id="KW-1185">Reference proteome</keyword>
<dbReference type="SUPFAM" id="SSF47459">
    <property type="entry name" value="HLH, helix-loop-helix DNA-binding domain"/>
    <property type="match status" value="1"/>
</dbReference>
<dbReference type="Gene3D" id="4.10.280.10">
    <property type="entry name" value="Helix-loop-helix DNA-binding domain"/>
    <property type="match status" value="1"/>
</dbReference>
<dbReference type="CDD" id="cd09272">
    <property type="entry name" value="RNase_HI_RT_Ty1"/>
    <property type="match status" value="1"/>
</dbReference>
<dbReference type="AlphaFoldDB" id="A0A8K0CNJ2"/>
<dbReference type="SMART" id="SM00353">
    <property type="entry name" value="HLH"/>
    <property type="match status" value="1"/>
</dbReference>
<sequence length="289" mass="32986">MINTRPDICYALHYFSKFQNSATDEIWKYLTRILRFIKGTVNYALTFKADDNQGLEAFADSDWANEEDRKSISGYMCKWNGQTIIWSTKKQHCISLSTAEAELVSVCTCIQDGLWLKKIFKDLQVNIDRIVLYEDNQAYSTQCSGSSLPGSDYYGGSPYRIQRHAANIRERKRMLRSAIGPTGSINSAFDELRMHVPTFPYEKRLSKIDTLRLAIAYIALLREVLTADCDPLTYVERCLRGEIKADRAHWNTSDLTARLSWINWENLGVNPGRRGAVSSLSLTAENMSH</sequence>
<dbReference type="GO" id="GO:0046983">
    <property type="term" value="F:protein dimerization activity"/>
    <property type="evidence" value="ECO:0007669"/>
    <property type="project" value="InterPro"/>
</dbReference>
<protein>
    <recommendedName>
        <fullName evidence="1">BHLH domain-containing protein</fullName>
    </recommendedName>
</protein>
<evidence type="ECO:0000259" key="1">
    <source>
        <dbReference type="PROSITE" id="PS50888"/>
    </source>
</evidence>
<dbReference type="Pfam" id="PF00010">
    <property type="entry name" value="HLH"/>
    <property type="match status" value="1"/>
</dbReference>
<dbReference type="PROSITE" id="PS50888">
    <property type="entry name" value="BHLH"/>
    <property type="match status" value="1"/>
</dbReference>
<comment type="caution">
    <text evidence="2">The sequence shown here is derived from an EMBL/GenBank/DDBJ whole genome shotgun (WGS) entry which is preliminary data.</text>
</comment>
<organism evidence="2 3">
    <name type="scientific">Ignelater luminosus</name>
    <name type="common">Cucubano</name>
    <name type="synonym">Pyrophorus luminosus</name>
    <dbReference type="NCBI Taxonomy" id="2038154"/>
    <lineage>
        <taxon>Eukaryota</taxon>
        <taxon>Metazoa</taxon>
        <taxon>Ecdysozoa</taxon>
        <taxon>Arthropoda</taxon>
        <taxon>Hexapoda</taxon>
        <taxon>Insecta</taxon>
        <taxon>Pterygota</taxon>
        <taxon>Neoptera</taxon>
        <taxon>Endopterygota</taxon>
        <taxon>Coleoptera</taxon>
        <taxon>Polyphaga</taxon>
        <taxon>Elateriformia</taxon>
        <taxon>Elateroidea</taxon>
        <taxon>Elateridae</taxon>
        <taxon>Agrypninae</taxon>
        <taxon>Pyrophorini</taxon>
        <taxon>Ignelater</taxon>
    </lineage>
</organism>
<dbReference type="EMBL" id="VTPC01077026">
    <property type="protein sequence ID" value="KAF2888467.1"/>
    <property type="molecule type" value="Genomic_DNA"/>
</dbReference>
<name>A0A8K0CNJ2_IGNLU</name>
<proteinExistence type="predicted"/>
<evidence type="ECO:0000313" key="3">
    <source>
        <dbReference type="Proteomes" id="UP000801492"/>
    </source>
</evidence>
<gene>
    <name evidence="2" type="ORF">ILUMI_17706</name>
</gene>
<dbReference type="PANTHER" id="PTHR11439:SF483">
    <property type="entry name" value="PEPTIDE SYNTHASE GLIP-LIKE, PUTATIVE (AFU_ORTHOLOGUE AFUA_3G12920)-RELATED"/>
    <property type="match status" value="1"/>
</dbReference>
<evidence type="ECO:0000313" key="2">
    <source>
        <dbReference type="EMBL" id="KAF2888467.1"/>
    </source>
</evidence>
<dbReference type="InterPro" id="IPR011598">
    <property type="entry name" value="bHLH_dom"/>
</dbReference>
<feature type="domain" description="BHLH" evidence="1">
    <location>
        <begin position="169"/>
        <end position="221"/>
    </location>
</feature>
<dbReference type="InterPro" id="IPR036638">
    <property type="entry name" value="HLH_DNA-bd_sf"/>
</dbReference>
<dbReference type="Proteomes" id="UP000801492">
    <property type="component" value="Unassembled WGS sequence"/>
</dbReference>
<dbReference type="OrthoDB" id="6125763at2759"/>
<reference evidence="2" key="1">
    <citation type="submission" date="2019-08" db="EMBL/GenBank/DDBJ databases">
        <title>The genome of the North American firefly Photinus pyralis.</title>
        <authorList>
            <consortium name="Photinus pyralis genome working group"/>
            <person name="Fallon T.R."/>
            <person name="Sander Lower S.E."/>
            <person name="Weng J.-K."/>
        </authorList>
    </citation>
    <scope>NUCLEOTIDE SEQUENCE</scope>
    <source>
        <strain evidence="2">TRF0915ILg1</strain>
        <tissue evidence="2">Whole body</tissue>
    </source>
</reference>
<accession>A0A8K0CNJ2</accession>
<dbReference type="CDD" id="cd11416">
    <property type="entry name" value="bHLH_TS_ceHLH13_like"/>
    <property type="match status" value="1"/>
</dbReference>